<dbReference type="Gene3D" id="2.60.40.3110">
    <property type="match status" value="1"/>
</dbReference>
<evidence type="ECO:0000313" key="14">
    <source>
        <dbReference type="Proteomes" id="UP000188967"/>
    </source>
</evidence>
<dbReference type="Pfam" id="PF13954">
    <property type="entry name" value="PapC_N"/>
    <property type="match status" value="1"/>
</dbReference>
<dbReference type="InterPro" id="IPR025949">
    <property type="entry name" value="PapC-like_C"/>
</dbReference>
<dbReference type="FunFam" id="2.60.40.3110:FF:000001">
    <property type="entry name" value="Putative fimbrial outer membrane usher"/>
    <property type="match status" value="1"/>
</dbReference>
<name>A0A1V2GBG1_ECOLX</name>
<organism evidence="13 14">
    <name type="scientific">Escherichia coli</name>
    <dbReference type="NCBI Taxonomy" id="562"/>
    <lineage>
        <taxon>Bacteria</taxon>
        <taxon>Pseudomonadati</taxon>
        <taxon>Pseudomonadota</taxon>
        <taxon>Gammaproteobacteria</taxon>
        <taxon>Enterobacterales</taxon>
        <taxon>Enterobacteriaceae</taxon>
        <taxon>Escherichia</taxon>
    </lineage>
</organism>
<accession>A0A1V2GBG1</accession>
<dbReference type="PANTHER" id="PTHR30451">
    <property type="entry name" value="OUTER MEMBRANE USHER PROTEIN"/>
    <property type="match status" value="1"/>
</dbReference>
<evidence type="ECO:0000256" key="7">
    <source>
        <dbReference type="ARBA" id="ARBA00022729"/>
    </source>
</evidence>
<dbReference type="Gene3D" id="2.60.40.2610">
    <property type="entry name" value="Outer membrane usher protein FimD, plug domain"/>
    <property type="match status" value="1"/>
</dbReference>
<reference evidence="13 14" key="1">
    <citation type="submission" date="2017-01" db="EMBL/GenBank/DDBJ databases">
        <title>Draft genome sequence of an E. coli strain isolated from human, in Amazon, Brazil.</title>
        <authorList>
            <person name="Moura Q."/>
            <person name="Fernandes M.R."/>
            <person name="Cerdeira L."/>
            <person name="Vianello M."/>
            <person name="Souza T.A."/>
            <person name="Ienne S."/>
            <person name="Lincopan N."/>
        </authorList>
    </citation>
    <scope>NUCLEOTIDE SEQUENCE [LARGE SCALE GENOMIC DNA]</scope>
    <source>
        <strain evidence="13 14">ICBEcBL-II-13</strain>
    </source>
</reference>
<evidence type="ECO:0000313" key="13">
    <source>
        <dbReference type="EMBL" id="ONG33129.1"/>
    </source>
</evidence>
<gene>
    <name evidence="13" type="ORF">BXT93_18345</name>
</gene>
<dbReference type="InterPro" id="IPR018030">
    <property type="entry name" value="Fimbrial_membr_usher_CS"/>
</dbReference>
<dbReference type="Gene3D" id="3.10.20.410">
    <property type="match status" value="1"/>
</dbReference>
<proteinExistence type="inferred from homology"/>
<keyword evidence="4" id="KW-1134">Transmembrane beta strand</keyword>
<dbReference type="Pfam" id="PF13953">
    <property type="entry name" value="PapC_C"/>
    <property type="match status" value="1"/>
</dbReference>
<evidence type="ECO:0000256" key="4">
    <source>
        <dbReference type="ARBA" id="ARBA00022452"/>
    </source>
</evidence>
<evidence type="ECO:0000256" key="8">
    <source>
        <dbReference type="ARBA" id="ARBA00023136"/>
    </source>
</evidence>
<dbReference type="InterPro" id="IPR043142">
    <property type="entry name" value="PapC-like_C_sf"/>
</dbReference>
<dbReference type="GO" id="GO:0015473">
    <property type="term" value="F:fimbrial usher porin activity"/>
    <property type="evidence" value="ECO:0007669"/>
    <property type="project" value="InterPro"/>
</dbReference>
<evidence type="ECO:0000256" key="2">
    <source>
        <dbReference type="ARBA" id="ARBA00008064"/>
    </source>
</evidence>
<comment type="similarity">
    <text evidence="2 10">Belongs to the fimbrial export usher family.</text>
</comment>
<dbReference type="InterPro" id="IPR037224">
    <property type="entry name" value="PapC_N_sf"/>
</dbReference>
<protein>
    <recommendedName>
        <fullName evidence="15">Fimbrial biogenesis outer membrane usher protein</fullName>
    </recommendedName>
</protein>
<dbReference type="SUPFAM" id="SSF141729">
    <property type="entry name" value="FimD N-terminal domain-like"/>
    <property type="match status" value="1"/>
</dbReference>
<evidence type="ECO:0000259" key="11">
    <source>
        <dbReference type="Pfam" id="PF13953"/>
    </source>
</evidence>
<dbReference type="Gene3D" id="2.60.40.2070">
    <property type="match status" value="1"/>
</dbReference>
<dbReference type="Proteomes" id="UP000188967">
    <property type="component" value="Unassembled WGS sequence"/>
</dbReference>
<dbReference type="FunFam" id="2.60.40.2610:FF:000001">
    <property type="entry name" value="Outer membrane fimbrial usher protein"/>
    <property type="match status" value="1"/>
</dbReference>
<feature type="domain" description="PapC N-terminal" evidence="12">
    <location>
        <begin position="44"/>
        <end position="190"/>
    </location>
</feature>
<dbReference type="PANTHER" id="PTHR30451:SF21">
    <property type="entry name" value="FIMBRIAL USHER DOMAIN-CONTAINING PROTEIN YDET-RELATED"/>
    <property type="match status" value="1"/>
</dbReference>
<dbReference type="InterPro" id="IPR025885">
    <property type="entry name" value="PapC_N"/>
</dbReference>
<dbReference type="InterPro" id="IPR000015">
    <property type="entry name" value="Fimb_usher"/>
</dbReference>
<keyword evidence="6 10" id="KW-0812">Transmembrane</keyword>
<evidence type="ECO:0000256" key="6">
    <source>
        <dbReference type="ARBA" id="ARBA00022692"/>
    </source>
</evidence>
<dbReference type="InterPro" id="IPR042186">
    <property type="entry name" value="FimD_plug_dom"/>
</dbReference>
<evidence type="ECO:0008006" key="15">
    <source>
        <dbReference type="Google" id="ProtNLM"/>
    </source>
</evidence>
<dbReference type="GO" id="GO:0009279">
    <property type="term" value="C:cell outer membrane"/>
    <property type="evidence" value="ECO:0007669"/>
    <property type="project" value="UniProtKB-SubCell"/>
</dbReference>
<dbReference type="PROSITE" id="PS01151">
    <property type="entry name" value="FIMBRIAL_USHER"/>
    <property type="match status" value="1"/>
</dbReference>
<sequence length="840" mass="92808">MKTKIKCISLPVMKPLSCWLKTVLPVLITGGVLSPLHAIADNYYFDPSLLETTKSGQKASDLSAFSGKNTHSPGDYDVEIVINKKKVTQRKITFAIDDNGEIRPQLTVGLLRELGFKVDEINSLNTLDDNALITDLSKTVPGSKTKIDLNHSTLILDIPQIALRRDPSGYVDPARWDHGIPVLFTNYSFSGSNSYYSNSEKNERFYLNMQNGVNIGPWRLRNYSTWTHSSNETRWDSINSWLQRDIKSLKSQLVLGESATDGTIFSSVQFTGARIYSDENMLPNSLRGFAPIIRGIANTSAIVTIRQNGYTIYQSNVPAGAFEINDLYPSSFSGDLDVTIEEADGTVRQFTQPFSALPVMQRPGHLLYSMTAGRFRADPSSNSKEPEFIEGTAFYGLTNIFTLYGGVTGSKDYQAAALGIGSTLSILGALSVDLTYAKTKLENKEKFTGEGLRFQYIKDIPETGTSLSLSYSRYSNSGFFTFADANQRDINVNNRQRSEAIFNVNQTLTDNLSFYISGAQREYWGAEQNDRNYSAGLNGYLAGISYSVSGQFTDYSDRDSDRAIFFSISLPLDRWLPNAQATFRVTDEKYRSTQYETGITGSFLDDNRLSYSFKQRMDQENNNNGSTLSGSYRSAYGTVNANYDYTSNSRQFSYGLSGGIVAHPHGVTLSQPLGNTFAVIDTQGASNIRVKNYPGIATDYFGYAVIPYLTAYQENRIALDTTTMPDNVDVQETAKIVVPGQGAAVVANFNAQTGHRVLLALTDVQGKPIPFGAVASNEGQFQQSIVDEAGVIYLSGINKKPQTWKVRWGSGINQQCQFTFSLNDSANITTPIIRDSAKCL</sequence>
<evidence type="ECO:0000256" key="9">
    <source>
        <dbReference type="ARBA" id="ARBA00023237"/>
    </source>
</evidence>
<keyword evidence="8 10" id="KW-0472">Membrane</keyword>
<evidence type="ECO:0000259" key="12">
    <source>
        <dbReference type="Pfam" id="PF13954"/>
    </source>
</evidence>
<dbReference type="Pfam" id="PF00577">
    <property type="entry name" value="Usher"/>
    <property type="match status" value="1"/>
</dbReference>
<comment type="subcellular location">
    <subcellularLocation>
        <location evidence="1 10">Cell outer membrane</location>
        <topology evidence="1 10">Multi-pass membrane protein</topology>
    </subcellularLocation>
</comment>
<evidence type="ECO:0000256" key="1">
    <source>
        <dbReference type="ARBA" id="ARBA00004571"/>
    </source>
</evidence>
<keyword evidence="7" id="KW-0732">Signal</keyword>
<evidence type="ECO:0000256" key="3">
    <source>
        <dbReference type="ARBA" id="ARBA00022448"/>
    </source>
</evidence>
<keyword evidence="9 10" id="KW-0998">Cell outer membrane</keyword>
<dbReference type="EMBL" id="MTPS01000317">
    <property type="protein sequence ID" value="ONG33129.1"/>
    <property type="molecule type" value="Genomic_DNA"/>
</dbReference>
<dbReference type="GO" id="GO:0009297">
    <property type="term" value="P:pilus assembly"/>
    <property type="evidence" value="ECO:0007669"/>
    <property type="project" value="InterPro"/>
</dbReference>
<evidence type="ECO:0000256" key="10">
    <source>
        <dbReference type="RuleBase" id="RU003884"/>
    </source>
</evidence>
<keyword evidence="3 10" id="KW-0813">Transport</keyword>
<keyword evidence="5 10" id="KW-1029">Fimbrium biogenesis</keyword>
<comment type="caution">
    <text evidence="13">The sequence shown here is derived from an EMBL/GenBank/DDBJ whole genome shotgun (WGS) entry which is preliminary data.</text>
</comment>
<evidence type="ECO:0000256" key="5">
    <source>
        <dbReference type="ARBA" id="ARBA00022558"/>
    </source>
</evidence>
<dbReference type="AlphaFoldDB" id="A0A1V2GBG1"/>
<feature type="domain" description="PapC-like C-terminal" evidence="11">
    <location>
        <begin position="758"/>
        <end position="823"/>
    </location>
</feature>